<feature type="region of interest" description="Disordered" evidence="7">
    <location>
        <begin position="1201"/>
        <end position="1221"/>
    </location>
</feature>
<dbReference type="Gene3D" id="1.20.1250.20">
    <property type="entry name" value="MFS general substrate transporter like domains"/>
    <property type="match status" value="1"/>
</dbReference>
<dbReference type="InterPro" id="IPR005829">
    <property type="entry name" value="Sugar_transporter_CS"/>
</dbReference>
<protein>
    <recommendedName>
        <fullName evidence="9">Major facilitator superfamily (MFS) profile domain-containing protein</fullName>
    </recommendedName>
</protein>
<feature type="transmembrane region" description="Helical" evidence="8">
    <location>
        <begin position="292"/>
        <end position="317"/>
    </location>
</feature>
<feature type="region of interest" description="Disordered" evidence="7">
    <location>
        <begin position="1092"/>
        <end position="1113"/>
    </location>
</feature>
<feature type="transmembrane region" description="Helical" evidence="8">
    <location>
        <begin position="338"/>
        <end position="363"/>
    </location>
</feature>
<keyword evidence="3" id="KW-0813">Transport</keyword>
<keyword evidence="4 8" id="KW-0812">Transmembrane</keyword>
<dbReference type="CDD" id="cd17356">
    <property type="entry name" value="MFS_HXT"/>
    <property type="match status" value="1"/>
</dbReference>
<dbReference type="Pfam" id="PF00083">
    <property type="entry name" value="Sugar_tr"/>
    <property type="match status" value="1"/>
</dbReference>
<evidence type="ECO:0000256" key="5">
    <source>
        <dbReference type="ARBA" id="ARBA00022989"/>
    </source>
</evidence>
<dbReference type="EMBL" id="JAWRVI010000053">
    <property type="protein sequence ID" value="KAK4084069.1"/>
    <property type="molecule type" value="Genomic_DNA"/>
</dbReference>
<evidence type="ECO:0000256" key="4">
    <source>
        <dbReference type="ARBA" id="ARBA00022692"/>
    </source>
</evidence>
<evidence type="ECO:0000256" key="3">
    <source>
        <dbReference type="ARBA" id="ARBA00022448"/>
    </source>
</evidence>
<evidence type="ECO:0000259" key="9">
    <source>
        <dbReference type="PROSITE" id="PS50850"/>
    </source>
</evidence>
<evidence type="ECO:0000313" key="10">
    <source>
        <dbReference type="EMBL" id="KAK4084069.1"/>
    </source>
</evidence>
<dbReference type="InterPro" id="IPR050360">
    <property type="entry name" value="MFS_Sugar_Transporters"/>
</dbReference>
<dbReference type="SUPFAM" id="SSF103473">
    <property type="entry name" value="MFS general substrate transporter"/>
    <property type="match status" value="1"/>
</dbReference>
<dbReference type="InterPro" id="IPR020846">
    <property type="entry name" value="MFS_dom"/>
</dbReference>
<feature type="transmembrane region" description="Helical" evidence="8">
    <location>
        <begin position="399"/>
        <end position="424"/>
    </location>
</feature>
<feature type="transmembrane region" description="Helical" evidence="8">
    <location>
        <begin position="1630"/>
        <end position="1650"/>
    </location>
</feature>
<feature type="region of interest" description="Disordered" evidence="7">
    <location>
        <begin position="1036"/>
        <end position="1073"/>
    </location>
</feature>
<feature type="transmembrane region" description="Helical" evidence="8">
    <location>
        <begin position="877"/>
        <end position="898"/>
    </location>
</feature>
<feature type="transmembrane region" description="Helical" evidence="8">
    <location>
        <begin position="1747"/>
        <end position="1768"/>
    </location>
</feature>
<dbReference type="InterPro" id="IPR003663">
    <property type="entry name" value="Sugar/inositol_transpt"/>
</dbReference>
<evidence type="ECO:0000256" key="6">
    <source>
        <dbReference type="ARBA" id="ARBA00023136"/>
    </source>
</evidence>
<feature type="transmembrane region" description="Helical" evidence="8">
    <location>
        <begin position="1681"/>
        <end position="1703"/>
    </location>
</feature>
<dbReference type="PROSITE" id="PS00217">
    <property type="entry name" value="SUGAR_TRANSPORT_2"/>
    <property type="match status" value="1"/>
</dbReference>
<feature type="transmembrane region" description="Helical" evidence="8">
    <location>
        <begin position="1657"/>
        <end position="1675"/>
    </location>
</feature>
<reference evidence="10 11" key="1">
    <citation type="journal article" date="2024" name="Microbiol. Resour. Announc.">
        <title>Genome annotations for the ascomycete fungi Trichoderma harzianum, Trichoderma aggressivum, and Purpureocillium lilacinum.</title>
        <authorList>
            <person name="Beijen E.P.W."/>
            <person name="Ohm R.A."/>
        </authorList>
    </citation>
    <scope>NUCLEOTIDE SEQUENCE [LARGE SCALE GENOMIC DNA]</scope>
    <source>
        <strain evidence="10 11">CBS 150709</strain>
    </source>
</reference>
<dbReference type="PANTHER" id="PTHR48022:SF17">
    <property type="entry name" value="HEXOSE TRANSPORTER"/>
    <property type="match status" value="1"/>
</dbReference>
<comment type="subcellular location">
    <subcellularLocation>
        <location evidence="1">Membrane</location>
        <topology evidence="1">Multi-pass membrane protein</topology>
    </subcellularLocation>
</comment>
<feature type="region of interest" description="Disordered" evidence="7">
    <location>
        <begin position="221"/>
        <end position="247"/>
    </location>
</feature>
<dbReference type="PANTHER" id="PTHR48022">
    <property type="entry name" value="PLASTIDIC GLUCOSE TRANSPORTER 4"/>
    <property type="match status" value="1"/>
</dbReference>
<feature type="compositionally biased region" description="Basic and acidic residues" evidence="7">
    <location>
        <begin position="1053"/>
        <end position="1065"/>
    </location>
</feature>
<feature type="compositionally biased region" description="Basic and acidic residues" evidence="7">
    <location>
        <begin position="2094"/>
        <end position="2103"/>
    </location>
</feature>
<dbReference type="Proteomes" id="UP001287286">
    <property type="component" value="Unassembled WGS sequence"/>
</dbReference>
<keyword evidence="11" id="KW-1185">Reference proteome</keyword>
<accession>A0ABR0BME9</accession>
<feature type="domain" description="Major facilitator superfamily (MFS) profile" evidence="9">
    <location>
        <begin position="1579"/>
        <end position="2035"/>
    </location>
</feature>
<evidence type="ECO:0000256" key="8">
    <source>
        <dbReference type="SAM" id="Phobius"/>
    </source>
</evidence>
<feature type="transmembrane region" description="Helical" evidence="8">
    <location>
        <begin position="1870"/>
        <end position="1892"/>
    </location>
</feature>
<feature type="transmembrane region" description="Helical" evidence="8">
    <location>
        <begin position="2013"/>
        <end position="2032"/>
    </location>
</feature>
<sequence>MANNLSISPPRALTAVPEFDENAVSPLSSASPTVETFNVGSLDRQVQYQTYQRVPSHVAAEGRVSTDCGSRSSRGGGMAPVNGGTEADIADQEETPQQSGNADGNAETPPDDKRNSVPMRVPVGSKGSSPSSRSTSSILMDHQPSPPRRDASSVNARGHTISWPLSSAPPLPPKGKASRTAPFLGRIKDALVPGRSKKRQLANLPRGRPVFQEAHALQQNHLEPPPEPLEDDEPPLKSGNDKHHNASSGALADVEADAGDDSCDDELFKKKFAEPPTYCWSRQDILKKRNSWISVIILALSIYSTVMSAIWMVVAFVQPRWGHKISSRGGVIPSTATLVTALVAKTIELSFVTVFISCVGQVLTRRAIARRSTGVTLAEMTMRNWVIQPGYLITHFETIPYAGLTVLGALSLTATIAAMFYTTASDAMVAPKLKFGSWETVQMQGRVRSSYANAVYVKELCPSLFDPATDISAQESCLNVEFSGQSFRNLLSFMTDWTAISNNGTSRAATVGQRPVGTTLLYDNTTMSSSWIQTEHSNVTAQWVKYGRIVNNVTLAMPHPGVYTAAQDPINGILQPDDLAGVGEYAIRAGVVSPALNVMCVNMDKDELKPLVYVSWPTAKTSRLLDVGEQDIGYKLWETEVPPWYNQDGQIDYLNRTAVDDIFGWGPKYSRIPPVFQAYPSDYNTVFNWTSAPGAMAFYLLAKSPAMANYTLCEMRSFVSPACSTHFNISGTAGASMQAHCEDVNDPDAYHLTPEQDPSFKGDWPSWSTDWKWIATQWGLSMALNGGVSYSNASIARILTQLALKDTKLLIDQPSMAEALAVYGSSTLVISSIDTPFRHYWDYAKNILGAPGALESFHSSIITQQYTSGHINAWQRIFYVVLVLIFIINVCCLVLVLLRAEQVTDYTEPQNLFALAINSPPSAQLKGSCGGGPQRRDLVVPWRVEYAKNSNHYFFEEANEKPWRGKYAGEGVSTARDYVETSSDPQLERAARELPLPKYARVDLADGTLACGFRDGAAEPSMQVRLGWHWRRGQGADAAPGLGPAVAATLSRPRRETEDGRRDAASRPGGAPPSRFNLLDAWFVGVDEATRRPRRTKPLKGPDQRLRVNQAHGRRRRVREIGLDSVIFAFNSGSGLQARRWASGRQWRSRVGEAGRQKSNLARAVFCRFPIGVVEACLASCDGELGDVGARLVMSDRTRTQAGRVAEEATTHSGADQRAYPAGRNHPELLLLSTPSLGRRNGAMYFVWGSRPVGQCTPERAFLKPARRQTLHHHLPSLLPRFAPQPIRPPTPSISHAPQPPTPCYQTCSTAPSTSRPKLCTSTPIPPAPVDLPPGSAALSWLRAGDQVQPTVAGRRHSARQWLASHACRPRESCRQLHQNVVISTVARLACVGVETRSSPRSNTFAPAVPSDHQAPPASRPQAAREQPPRPHIITHRLDACALGCRLQQSCSRILISQENEQGHVEALSRRSPRDPAPRLRESVRFLFSACPSSTIAPAHLSTSRATPHQDYRWQTMPCCLQTCCLAPTRLRSIVPPQSPPACMYPTQRATAAAMGFIRRASITKPEGEVGKTWPGVVIGFFVAFGGVLFGYDTGTISGIIAMPYWQDTFSTGYVNPKGHLDITTSQESAIVSILSAGTFFGALFSPFMGDYIGRRWALMLSTWVFNLGVALQTASTAIPMFLAGRFFAGFGVGLISALIPLYQSETAPKWLRGAIVGAYQLAITIGLLLAAVVNNATANRNDSGSYRIPIAVQFAWSLILFVGLLFLPETPRYLIRCGKHEKAKASLGFIRRLPPDHPAIQAEHDEIQAHHEYEMSIGTASYLTCFKPPILKRQFTGMALQALQQLTGINFIFYYGTKYFQNSGVSSGFVIQMITSAINVASTLPGLYAIDKWGRRPLLLWGAVGMCVSQFIVAMTGTLSSGQTADGVVTVTNLAGQKAAVAFSCIFIFFFAATWGPLAWVVTGEIFPLKTRAKSLSMTTATNWLFNWAIAYSTPYLVNYGPGFANLQSKIFFIWFGCCFICIAFVIFFIYETKGLTLEEIDLLYTEVSSARKSPHWRPKDTWVHRQSIAHQGAEHPEDGLKGVSSTLPDGGATHHEKDASP</sequence>
<name>A0ABR0BME9_PURLI</name>
<organism evidence="10 11">
    <name type="scientific">Purpureocillium lilacinum</name>
    <name type="common">Paecilomyces lilacinus</name>
    <dbReference type="NCBI Taxonomy" id="33203"/>
    <lineage>
        <taxon>Eukaryota</taxon>
        <taxon>Fungi</taxon>
        <taxon>Dikarya</taxon>
        <taxon>Ascomycota</taxon>
        <taxon>Pezizomycotina</taxon>
        <taxon>Sordariomycetes</taxon>
        <taxon>Hypocreomycetidae</taxon>
        <taxon>Hypocreales</taxon>
        <taxon>Ophiocordycipitaceae</taxon>
        <taxon>Purpureocillium</taxon>
    </lineage>
</organism>
<feature type="transmembrane region" description="Helical" evidence="8">
    <location>
        <begin position="1838"/>
        <end position="1858"/>
    </location>
</feature>
<dbReference type="PROSITE" id="PS50850">
    <property type="entry name" value="MFS"/>
    <property type="match status" value="1"/>
</dbReference>
<evidence type="ECO:0000256" key="2">
    <source>
        <dbReference type="ARBA" id="ARBA00010992"/>
    </source>
</evidence>
<dbReference type="InterPro" id="IPR005828">
    <property type="entry name" value="MFS_sugar_transport-like"/>
</dbReference>
<feature type="compositionally biased region" description="Low complexity" evidence="7">
    <location>
        <begin position="120"/>
        <end position="137"/>
    </location>
</feature>
<evidence type="ECO:0000313" key="11">
    <source>
        <dbReference type="Proteomes" id="UP001287286"/>
    </source>
</evidence>
<feature type="region of interest" description="Disordered" evidence="7">
    <location>
        <begin position="1398"/>
        <end position="1429"/>
    </location>
</feature>
<keyword evidence="5 8" id="KW-1133">Transmembrane helix</keyword>
<feature type="region of interest" description="Disordered" evidence="7">
    <location>
        <begin position="2073"/>
        <end position="2103"/>
    </location>
</feature>
<dbReference type="PROSITE" id="PS00216">
    <property type="entry name" value="SUGAR_TRANSPORT_1"/>
    <property type="match status" value="1"/>
</dbReference>
<gene>
    <name evidence="10" type="ORF">Purlil1_10413</name>
</gene>
<dbReference type="InterPro" id="IPR036259">
    <property type="entry name" value="MFS_trans_sf"/>
</dbReference>
<proteinExistence type="inferred from homology"/>
<feature type="region of interest" description="Disordered" evidence="7">
    <location>
        <begin position="56"/>
        <end position="181"/>
    </location>
</feature>
<feature type="transmembrane region" description="Helical" evidence="8">
    <location>
        <begin position="1940"/>
        <end position="1964"/>
    </location>
</feature>
<comment type="similarity">
    <text evidence="2">Belongs to the major facilitator superfamily. Sugar transporter (TC 2.A.1.1) family.</text>
</comment>
<keyword evidence="6 8" id="KW-0472">Membrane</keyword>
<evidence type="ECO:0000256" key="1">
    <source>
        <dbReference type="ARBA" id="ARBA00004141"/>
    </source>
</evidence>
<evidence type="ECO:0000256" key="7">
    <source>
        <dbReference type="SAM" id="MobiDB-lite"/>
    </source>
</evidence>
<feature type="transmembrane region" description="Helical" evidence="8">
    <location>
        <begin position="1715"/>
        <end position="1735"/>
    </location>
</feature>
<feature type="compositionally biased region" description="Basic and acidic residues" evidence="7">
    <location>
        <begin position="1201"/>
        <end position="1210"/>
    </location>
</feature>
<comment type="caution">
    <text evidence="10">The sequence shown here is derived from an EMBL/GenBank/DDBJ whole genome shotgun (WGS) entry which is preliminary data.</text>
</comment>
<dbReference type="NCBIfam" id="TIGR00879">
    <property type="entry name" value="SP"/>
    <property type="match status" value="1"/>
</dbReference>
<dbReference type="PRINTS" id="PR00171">
    <property type="entry name" value="SUGRTRNSPORT"/>
</dbReference>
<feature type="compositionally biased region" description="Low complexity" evidence="7">
    <location>
        <begin position="1414"/>
        <end position="1426"/>
    </location>
</feature>
<feature type="transmembrane region" description="Helical" evidence="8">
    <location>
        <begin position="1899"/>
        <end position="1920"/>
    </location>
</feature>